<reference evidence="1" key="1">
    <citation type="journal article" date="2019" name="bioRxiv">
        <title>The Genome of the Zebra Mussel, Dreissena polymorpha: A Resource for Invasive Species Research.</title>
        <authorList>
            <person name="McCartney M.A."/>
            <person name="Auch B."/>
            <person name="Kono T."/>
            <person name="Mallez S."/>
            <person name="Zhang Y."/>
            <person name="Obille A."/>
            <person name="Becker A."/>
            <person name="Abrahante J.E."/>
            <person name="Garbe J."/>
            <person name="Badalamenti J.P."/>
            <person name="Herman A."/>
            <person name="Mangelson H."/>
            <person name="Liachko I."/>
            <person name="Sullivan S."/>
            <person name="Sone E.D."/>
            <person name="Koren S."/>
            <person name="Silverstein K.A.T."/>
            <person name="Beckman K.B."/>
            <person name="Gohl D.M."/>
        </authorList>
    </citation>
    <scope>NUCLEOTIDE SEQUENCE</scope>
    <source>
        <strain evidence="1">Duluth1</strain>
        <tissue evidence="1">Whole animal</tissue>
    </source>
</reference>
<evidence type="ECO:0000313" key="1">
    <source>
        <dbReference type="EMBL" id="KAH3713056.1"/>
    </source>
</evidence>
<dbReference type="AlphaFoldDB" id="A0A9D4BY13"/>
<gene>
    <name evidence="1" type="ORF">DPMN_072821</name>
</gene>
<sequence>MVRNVSYLAQQVAKVASVIRKLEHVHVLQHSLEANATRVCRVIMETSADRAHTVAKIHVIEAVELARVSQHIQARRVRRALKDGMGNIAHKRVDIIANPVWKKTLVFPAHKGFMDLFAVMYARIIA</sequence>
<dbReference type="EMBL" id="JAIWYP010000014">
    <property type="protein sequence ID" value="KAH3713056.1"/>
    <property type="molecule type" value="Genomic_DNA"/>
</dbReference>
<organism evidence="1 2">
    <name type="scientific">Dreissena polymorpha</name>
    <name type="common">Zebra mussel</name>
    <name type="synonym">Mytilus polymorpha</name>
    <dbReference type="NCBI Taxonomy" id="45954"/>
    <lineage>
        <taxon>Eukaryota</taxon>
        <taxon>Metazoa</taxon>
        <taxon>Spiralia</taxon>
        <taxon>Lophotrochozoa</taxon>
        <taxon>Mollusca</taxon>
        <taxon>Bivalvia</taxon>
        <taxon>Autobranchia</taxon>
        <taxon>Heteroconchia</taxon>
        <taxon>Euheterodonta</taxon>
        <taxon>Imparidentia</taxon>
        <taxon>Neoheterodontei</taxon>
        <taxon>Myida</taxon>
        <taxon>Dreissenoidea</taxon>
        <taxon>Dreissenidae</taxon>
        <taxon>Dreissena</taxon>
    </lineage>
</organism>
<evidence type="ECO:0000313" key="2">
    <source>
        <dbReference type="Proteomes" id="UP000828390"/>
    </source>
</evidence>
<proteinExistence type="predicted"/>
<accession>A0A9D4BY13</accession>
<comment type="caution">
    <text evidence="1">The sequence shown here is derived from an EMBL/GenBank/DDBJ whole genome shotgun (WGS) entry which is preliminary data.</text>
</comment>
<dbReference type="Proteomes" id="UP000828390">
    <property type="component" value="Unassembled WGS sequence"/>
</dbReference>
<name>A0A9D4BY13_DREPO</name>
<protein>
    <submittedName>
        <fullName evidence="1">Uncharacterized protein</fullName>
    </submittedName>
</protein>
<reference evidence="1" key="2">
    <citation type="submission" date="2020-11" db="EMBL/GenBank/DDBJ databases">
        <authorList>
            <person name="McCartney M.A."/>
            <person name="Auch B."/>
            <person name="Kono T."/>
            <person name="Mallez S."/>
            <person name="Becker A."/>
            <person name="Gohl D.M."/>
            <person name="Silverstein K.A.T."/>
            <person name="Koren S."/>
            <person name="Bechman K.B."/>
            <person name="Herman A."/>
            <person name="Abrahante J.E."/>
            <person name="Garbe J."/>
        </authorList>
    </citation>
    <scope>NUCLEOTIDE SEQUENCE</scope>
    <source>
        <strain evidence="1">Duluth1</strain>
        <tissue evidence="1">Whole animal</tissue>
    </source>
</reference>
<keyword evidence="2" id="KW-1185">Reference proteome</keyword>